<gene>
    <name evidence="1" type="ORF">FNQ90_02815</name>
</gene>
<sequence length="141" mass="15537">MTHPESLYHRWLFDLWRGDLAVADDILAPDFRGHWPELDVHGPDEAVEQIRRTRDLFSDIDTTLDAGPVLGSDMVAARWTFHGTYRGGLPGATAPAGTRVSFVGQDLFRVAGDRLAEYWVVSDVMGLMTSLGAVPTPGDRS</sequence>
<name>A0A7W3TA83_9ACTN</name>
<comment type="caution">
    <text evidence="1">The sequence shown here is derived from an EMBL/GenBank/DDBJ whole genome shotgun (WGS) entry which is preliminary data.</text>
</comment>
<organism evidence="1 2">
    <name type="scientific">Streptomyces alkaliphilus</name>
    <dbReference type="NCBI Taxonomy" id="1472722"/>
    <lineage>
        <taxon>Bacteria</taxon>
        <taxon>Bacillati</taxon>
        <taxon>Actinomycetota</taxon>
        <taxon>Actinomycetes</taxon>
        <taxon>Kitasatosporales</taxon>
        <taxon>Streptomycetaceae</taxon>
        <taxon>Streptomyces</taxon>
    </lineage>
</organism>
<dbReference type="Proteomes" id="UP000538929">
    <property type="component" value="Unassembled WGS sequence"/>
</dbReference>
<accession>A0A7W3TA83</accession>
<reference evidence="2" key="1">
    <citation type="submission" date="2019-10" db="EMBL/GenBank/DDBJ databases">
        <title>Streptomyces sp. nov., a novel actinobacterium isolated from alkaline environment.</title>
        <authorList>
            <person name="Golinska P."/>
        </authorList>
    </citation>
    <scope>NUCLEOTIDE SEQUENCE [LARGE SCALE GENOMIC DNA]</scope>
    <source>
        <strain evidence="2">DSM 42118</strain>
    </source>
</reference>
<dbReference type="InterPro" id="IPR032710">
    <property type="entry name" value="NTF2-like_dom_sf"/>
</dbReference>
<evidence type="ECO:0008006" key="3">
    <source>
        <dbReference type="Google" id="ProtNLM"/>
    </source>
</evidence>
<dbReference type="InterPro" id="IPR009959">
    <property type="entry name" value="Cyclase_SnoaL-like"/>
</dbReference>
<proteinExistence type="predicted"/>
<dbReference type="EMBL" id="VKHT01000039">
    <property type="protein sequence ID" value="MBB0243068.1"/>
    <property type="molecule type" value="Genomic_DNA"/>
</dbReference>
<dbReference type="Pfam" id="PF07366">
    <property type="entry name" value="SnoaL"/>
    <property type="match status" value="1"/>
</dbReference>
<keyword evidence="2" id="KW-1185">Reference proteome</keyword>
<dbReference type="Gene3D" id="3.10.450.50">
    <property type="match status" value="1"/>
</dbReference>
<evidence type="ECO:0000313" key="1">
    <source>
        <dbReference type="EMBL" id="MBB0243068.1"/>
    </source>
</evidence>
<dbReference type="GO" id="GO:0030638">
    <property type="term" value="P:polyketide metabolic process"/>
    <property type="evidence" value="ECO:0007669"/>
    <property type="project" value="InterPro"/>
</dbReference>
<dbReference type="SUPFAM" id="SSF54427">
    <property type="entry name" value="NTF2-like"/>
    <property type="match status" value="1"/>
</dbReference>
<protein>
    <recommendedName>
        <fullName evidence="3">Ester cyclase</fullName>
    </recommendedName>
</protein>
<dbReference type="RefSeq" id="WP_182604791.1">
    <property type="nucleotide sequence ID" value="NZ_VKHT01000039.1"/>
</dbReference>
<evidence type="ECO:0000313" key="2">
    <source>
        <dbReference type="Proteomes" id="UP000538929"/>
    </source>
</evidence>
<dbReference type="AlphaFoldDB" id="A0A7W3TA83"/>